<gene>
    <name evidence="2" type="ORF">HMPREF0545_0479</name>
</gene>
<dbReference type="PANTHER" id="PTHR22916">
    <property type="entry name" value="GLYCOSYLTRANSFERASE"/>
    <property type="match status" value="1"/>
</dbReference>
<dbReference type="EC" id="2.4.-.-" evidence="2"/>
<evidence type="ECO:0000313" key="2">
    <source>
        <dbReference type="EMBL" id="EEJ74810.1"/>
    </source>
</evidence>
<proteinExistence type="predicted"/>
<dbReference type="CDD" id="cd00761">
    <property type="entry name" value="Glyco_tranf_GTA_type"/>
    <property type="match status" value="1"/>
</dbReference>
<dbReference type="HOGENOM" id="CLU_074336_0_0_9"/>
<reference evidence="2 3" key="1">
    <citation type="submission" date="2009-01" db="EMBL/GenBank/DDBJ databases">
        <authorList>
            <person name="Qin X."/>
            <person name="Bachman B."/>
            <person name="Battles P."/>
            <person name="Bell A."/>
            <person name="Bess C."/>
            <person name="Bickham C."/>
            <person name="Chaboub L."/>
            <person name="Chen D."/>
            <person name="Coyle M."/>
            <person name="Deiros D.R."/>
            <person name="Dinh H."/>
            <person name="Forbes L."/>
            <person name="Fowler G."/>
            <person name="Francisco L."/>
            <person name="Fu Q."/>
            <person name="Gubbala S."/>
            <person name="Hale W."/>
            <person name="Han Y."/>
            <person name="Hemphill L."/>
            <person name="Highlander S.K."/>
            <person name="Hirani K."/>
            <person name="Hogues M."/>
            <person name="Jackson L."/>
            <person name="Jakkamsetti A."/>
            <person name="Javaid M."/>
            <person name="Jiang H."/>
            <person name="Korchina V."/>
            <person name="Kovar C."/>
            <person name="Lara F."/>
            <person name="Lee S."/>
            <person name="Mata R."/>
            <person name="Mathew T."/>
            <person name="Moen C."/>
            <person name="Morales K."/>
            <person name="Munidasa M."/>
            <person name="Nazareth L."/>
            <person name="Ngo R."/>
            <person name="Nguyen L."/>
            <person name="Okwuonu G."/>
            <person name="Ongeri F."/>
            <person name="Patil S."/>
            <person name="Petrosino J."/>
            <person name="Pham C."/>
            <person name="Pham P."/>
            <person name="Pu L.-L."/>
            <person name="Puazo M."/>
            <person name="Raj R."/>
            <person name="Reid J."/>
            <person name="Rouhana J."/>
            <person name="Saada N."/>
            <person name="Shang Y."/>
            <person name="Simmons D."/>
            <person name="Thornton R."/>
            <person name="Warren J."/>
            <person name="Weissenberger G."/>
            <person name="Zhang J."/>
            <person name="Zhang L."/>
            <person name="Zhou C."/>
            <person name="Zhu D."/>
            <person name="Muzny D."/>
            <person name="Worley K."/>
            <person name="Gibbs R."/>
        </authorList>
    </citation>
    <scope>NUCLEOTIDE SEQUENCE [LARGE SCALE GENOMIC DNA]</scope>
    <source>
        <strain evidence="2 3">ATCC 11741</strain>
    </source>
</reference>
<evidence type="ECO:0000259" key="1">
    <source>
        <dbReference type="Pfam" id="PF00535"/>
    </source>
</evidence>
<keyword evidence="2" id="KW-0808">Transferase</keyword>
<dbReference type="AlphaFoldDB" id="C2EFQ7"/>
<feature type="domain" description="Glycosyltransferase 2-like" evidence="1">
    <location>
        <begin position="21"/>
        <end position="164"/>
    </location>
</feature>
<accession>C2EFQ7</accession>
<dbReference type="SUPFAM" id="SSF53448">
    <property type="entry name" value="Nucleotide-diphospho-sugar transferases"/>
    <property type="match status" value="1"/>
</dbReference>
<protein>
    <submittedName>
        <fullName evidence="2">Glycosyltransferase, group 2 family protein</fullName>
        <ecNumber evidence="2">2.4.-.-</ecNumber>
    </submittedName>
</protein>
<dbReference type="Pfam" id="PF00535">
    <property type="entry name" value="Glycos_transf_2"/>
    <property type="match status" value="1"/>
</dbReference>
<dbReference type="Gene3D" id="3.90.550.10">
    <property type="entry name" value="Spore Coat Polysaccharide Biosynthesis Protein SpsA, Chain A"/>
    <property type="match status" value="1"/>
</dbReference>
<evidence type="ECO:0000313" key="3">
    <source>
        <dbReference type="Proteomes" id="UP000003531"/>
    </source>
</evidence>
<name>C2EFQ7_9LACO</name>
<dbReference type="RefSeq" id="WP_003700384.1">
    <property type="nucleotide sequence ID" value="NZ_AYYT01000005.1"/>
</dbReference>
<comment type="caution">
    <text evidence="2">The sequence shown here is derived from an EMBL/GenBank/DDBJ whole genome shotgun (WGS) entry which is preliminary data.</text>
</comment>
<dbReference type="PANTHER" id="PTHR22916:SF3">
    <property type="entry name" value="UDP-GLCNAC:BETAGAL BETA-1,3-N-ACETYLGLUCOSAMINYLTRANSFERASE-LIKE PROTEIN 1"/>
    <property type="match status" value="1"/>
</dbReference>
<dbReference type="InterPro" id="IPR001173">
    <property type="entry name" value="Glyco_trans_2-like"/>
</dbReference>
<organism evidence="2 3">
    <name type="scientific">Ligilactobacillus salivarius DSM 20555 = ATCC 11741</name>
    <dbReference type="NCBI Taxonomy" id="1423799"/>
    <lineage>
        <taxon>Bacteria</taxon>
        <taxon>Bacillati</taxon>
        <taxon>Bacillota</taxon>
        <taxon>Bacilli</taxon>
        <taxon>Lactobacillales</taxon>
        <taxon>Lactobacillaceae</taxon>
        <taxon>Ligilactobacillus</taxon>
    </lineage>
</organism>
<sequence>MLRQIEWENIRTDEYMGKLLTILTPTYNRGEYLENIFVSLQQQTDKDFEWLIIDDGSTDNTKEIVESFIKSNKLRIRYFYKENGGKHTAINYGLKYTFTKLIVILDSDDTFTNDAVEVIEKTYNENKNKENICGFTFLRQRKNGELFGKDFPREGRYNFLKWRLSKVSTGERCDVFYSEIMKQYPFSEYEGEKYIGESTMMIKMAYQYDMIGKNSVIGISDYLEGGLTNSNRVLRLHSLLGSIEYCNLCMMPGIYWRRRLKSALLYDTYGFLKNIGLKQLINDSNAPLLTTIFYPISTIIGRYWKNKYKL</sequence>
<dbReference type="EMBL" id="ACGT01000002">
    <property type="protein sequence ID" value="EEJ74810.1"/>
    <property type="molecule type" value="Genomic_DNA"/>
</dbReference>
<dbReference type="GO" id="GO:0016758">
    <property type="term" value="F:hexosyltransferase activity"/>
    <property type="evidence" value="ECO:0007669"/>
    <property type="project" value="UniProtKB-ARBA"/>
</dbReference>
<keyword evidence="2" id="KW-0328">Glycosyltransferase</keyword>
<dbReference type="InterPro" id="IPR029044">
    <property type="entry name" value="Nucleotide-diphossugar_trans"/>
</dbReference>
<dbReference type="Proteomes" id="UP000003531">
    <property type="component" value="Unassembled WGS sequence"/>
</dbReference>